<dbReference type="PANTHER" id="PTHR23416">
    <property type="entry name" value="SIALIC ACID SYNTHASE-RELATED"/>
    <property type="match status" value="1"/>
</dbReference>
<proteinExistence type="inferred from homology"/>
<dbReference type="InterPro" id="IPR001451">
    <property type="entry name" value="Hexapep"/>
</dbReference>
<dbReference type="InterPro" id="IPR018357">
    <property type="entry name" value="Hexapep_transf_CS"/>
</dbReference>
<evidence type="ECO:0000256" key="3">
    <source>
        <dbReference type="ARBA" id="ARBA00022737"/>
    </source>
</evidence>
<keyword evidence="3" id="KW-0677">Repeat</keyword>
<protein>
    <recommendedName>
        <fullName evidence="7">Maltose O-acetyltransferase</fullName>
    </recommendedName>
</protein>
<dbReference type="Gene3D" id="2.160.10.10">
    <property type="entry name" value="Hexapeptide repeat proteins"/>
    <property type="match status" value="1"/>
</dbReference>
<dbReference type="InterPro" id="IPR051159">
    <property type="entry name" value="Hexapeptide_acetyltransf"/>
</dbReference>
<keyword evidence="2" id="KW-0808">Transferase</keyword>
<evidence type="ECO:0000313" key="6">
    <source>
        <dbReference type="Proteomes" id="UP000480943"/>
    </source>
</evidence>
<name>A0AAD3WXI5_PHODD</name>
<keyword evidence="4" id="KW-0012">Acyltransferase</keyword>
<dbReference type="AlphaFoldDB" id="A0AAD3WXI5"/>
<evidence type="ECO:0000256" key="1">
    <source>
        <dbReference type="ARBA" id="ARBA00007274"/>
    </source>
</evidence>
<reference evidence="5 6" key="1">
    <citation type="submission" date="2019-09" db="EMBL/GenBank/DDBJ databases">
        <title>Photobacterium damselae subsp. damselae CDC-2227-81, a human clinical isolate.</title>
        <authorList>
            <person name="Osorio C.R."/>
        </authorList>
    </citation>
    <scope>NUCLEOTIDE SEQUENCE [LARGE SCALE GENOMIC DNA]</scope>
    <source>
        <strain evidence="5 6">CDC-2227-81</strain>
    </source>
</reference>
<gene>
    <name evidence="5" type="ORF">F6450_04625</name>
</gene>
<dbReference type="PANTHER" id="PTHR23416:SF23">
    <property type="entry name" value="ACETYLTRANSFERASE C18B11.09C-RELATED"/>
    <property type="match status" value="1"/>
</dbReference>
<evidence type="ECO:0000256" key="4">
    <source>
        <dbReference type="ARBA" id="ARBA00023315"/>
    </source>
</evidence>
<dbReference type="Pfam" id="PF00132">
    <property type="entry name" value="Hexapep"/>
    <property type="match status" value="1"/>
</dbReference>
<evidence type="ECO:0008006" key="7">
    <source>
        <dbReference type="Google" id="ProtNLM"/>
    </source>
</evidence>
<evidence type="ECO:0000313" key="5">
    <source>
        <dbReference type="EMBL" id="KAB1183232.1"/>
    </source>
</evidence>
<sequence>MDLKSWHPASRLSYRDPIYIGNNVFVGYGTIIMPGVKIGSNVVIGAGSVITRDIEDNVVVAGNPAKKIKSLETYIDKYKDLYQNFPDKF</sequence>
<comment type="caution">
    <text evidence="5">The sequence shown here is derived from an EMBL/GenBank/DDBJ whole genome shotgun (WGS) entry which is preliminary data.</text>
</comment>
<evidence type="ECO:0000256" key="2">
    <source>
        <dbReference type="ARBA" id="ARBA00022679"/>
    </source>
</evidence>
<dbReference type="GO" id="GO:0008374">
    <property type="term" value="F:O-acyltransferase activity"/>
    <property type="evidence" value="ECO:0007669"/>
    <property type="project" value="TreeGrafter"/>
</dbReference>
<dbReference type="GO" id="GO:0005829">
    <property type="term" value="C:cytosol"/>
    <property type="evidence" value="ECO:0007669"/>
    <property type="project" value="TreeGrafter"/>
</dbReference>
<organism evidence="5 6">
    <name type="scientific">Photobacterium damselae subsp. damselae</name>
    <name type="common">Listonella damsela</name>
    <dbReference type="NCBI Taxonomy" id="85581"/>
    <lineage>
        <taxon>Bacteria</taxon>
        <taxon>Pseudomonadati</taxon>
        <taxon>Pseudomonadota</taxon>
        <taxon>Gammaproteobacteria</taxon>
        <taxon>Vibrionales</taxon>
        <taxon>Vibrionaceae</taxon>
        <taxon>Photobacterium</taxon>
    </lineage>
</organism>
<comment type="similarity">
    <text evidence="1">Belongs to the transferase hexapeptide repeat family.</text>
</comment>
<dbReference type="EMBL" id="VZUQ01000033">
    <property type="protein sequence ID" value="KAB1183232.1"/>
    <property type="molecule type" value="Genomic_DNA"/>
</dbReference>
<dbReference type="PROSITE" id="PS00101">
    <property type="entry name" value="HEXAPEP_TRANSFERASES"/>
    <property type="match status" value="1"/>
</dbReference>
<accession>A0AAD3WXI5</accession>
<dbReference type="SUPFAM" id="SSF51161">
    <property type="entry name" value="Trimeric LpxA-like enzymes"/>
    <property type="match status" value="1"/>
</dbReference>
<dbReference type="InterPro" id="IPR011004">
    <property type="entry name" value="Trimer_LpxA-like_sf"/>
</dbReference>
<dbReference type="Proteomes" id="UP000480943">
    <property type="component" value="Unassembled WGS sequence"/>
</dbReference>